<keyword evidence="5" id="KW-1185">Reference proteome</keyword>
<dbReference type="Pfam" id="PF00165">
    <property type="entry name" value="HTH_AraC"/>
    <property type="match status" value="1"/>
</dbReference>
<accession>A0ABX1XTE9</accession>
<dbReference type="EMBL" id="WHOA01000077">
    <property type="protein sequence ID" value="NOU71771.1"/>
    <property type="molecule type" value="Genomic_DNA"/>
</dbReference>
<sequence length="32" mass="3726">MADSLGFKDVFYFSRLFKKQVGVSPLNFRKSI</sequence>
<dbReference type="PROSITE" id="PS01124">
    <property type="entry name" value="HTH_ARAC_FAMILY_2"/>
    <property type="match status" value="1"/>
</dbReference>
<reference evidence="4 5" key="1">
    <citation type="submission" date="2019-10" db="EMBL/GenBank/DDBJ databases">
        <title>Description of Paenibacillus terrestris sp. nov.</title>
        <authorList>
            <person name="Carlier A."/>
            <person name="Qi S."/>
        </authorList>
    </citation>
    <scope>NUCLEOTIDE SEQUENCE [LARGE SCALE GENOMIC DNA]</scope>
    <source>
        <strain evidence="4 5">LMG 31458</strain>
    </source>
</reference>
<keyword evidence="2" id="KW-0804">Transcription</keyword>
<gene>
    <name evidence="4" type="ORF">GC098_10125</name>
</gene>
<evidence type="ECO:0000256" key="2">
    <source>
        <dbReference type="ARBA" id="ARBA00023163"/>
    </source>
</evidence>
<evidence type="ECO:0000313" key="4">
    <source>
        <dbReference type="EMBL" id="NOU71771.1"/>
    </source>
</evidence>
<evidence type="ECO:0000259" key="3">
    <source>
        <dbReference type="PROSITE" id="PS01124"/>
    </source>
</evidence>
<comment type="caution">
    <text evidence="4">The sequence shown here is derived from an EMBL/GenBank/DDBJ whole genome shotgun (WGS) entry which is preliminary data.</text>
</comment>
<evidence type="ECO:0000313" key="5">
    <source>
        <dbReference type="Proteomes" id="UP000616779"/>
    </source>
</evidence>
<dbReference type="Proteomes" id="UP000616779">
    <property type="component" value="Unassembled WGS sequence"/>
</dbReference>
<protein>
    <submittedName>
        <fullName evidence="4">AraC family transcriptional regulator</fullName>
    </submittedName>
</protein>
<feature type="domain" description="HTH araC/xylS-type" evidence="3">
    <location>
        <begin position="1"/>
        <end position="31"/>
    </location>
</feature>
<keyword evidence="1" id="KW-0805">Transcription regulation</keyword>
<organism evidence="4 5">
    <name type="scientific">Paenibacillus phytorum</name>
    <dbReference type="NCBI Taxonomy" id="2654977"/>
    <lineage>
        <taxon>Bacteria</taxon>
        <taxon>Bacillati</taxon>
        <taxon>Bacillota</taxon>
        <taxon>Bacilli</taxon>
        <taxon>Bacillales</taxon>
        <taxon>Paenibacillaceae</taxon>
        <taxon>Paenibacillus</taxon>
    </lineage>
</organism>
<dbReference type="RefSeq" id="WP_171643092.1">
    <property type="nucleotide sequence ID" value="NZ_WHOA01000077.1"/>
</dbReference>
<dbReference type="SUPFAM" id="SSF46689">
    <property type="entry name" value="Homeodomain-like"/>
    <property type="match status" value="1"/>
</dbReference>
<dbReference type="InterPro" id="IPR018060">
    <property type="entry name" value="HTH_AraC"/>
</dbReference>
<dbReference type="InterPro" id="IPR009057">
    <property type="entry name" value="Homeodomain-like_sf"/>
</dbReference>
<dbReference type="Gene3D" id="1.10.10.60">
    <property type="entry name" value="Homeodomain-like"/>
    <property type="match status" value="1"/>
</dbReference>
<name>A0ABX1XTE9_9BACL</name>
<proteinExistence type="predicted"/>
<evidence type="ECO:0000256" key="1">
    <source>
        <dbReference type="ARBA" id="ARBA00023015"/>
    </source>
</evidence>